<dbReference type="InterPro" id="IPR029052">
    <property type="entry name" value="Metallo-depent_PP-like"/>
</dbReference>
<comment type="similarity">
    <text evidence="2">Belongs to the 5'-nucleotidase family.</text>
</comment>
<dbReference type="PIRSF" id="PIRSF036361">
    <property type="entry name" value="YunD"/>
    <property type="match status" value="1"/>
</dbReference>
<dbReference type="Pfam" id="PF00149">
    <property type="entry name" value="Metallophos"/>
    <property type="match status" value="1"/>
</dbReference>
<evidence type="ECO:0000259" key="4">
    <source>
        <dbReference type="Pfam" id="PF02872"/>
    </source>
</evidence>
<keyword evidence="1" id="KW-0732">Signal</keyword>
<dbReference type="PANTHER" id="PTHR11575:SF23">
    <property type="entry name" value="5-NUCLEOTIDASE FAMILY PROTEIN"/>
    <property type="match status" value="1"/>
</dbReference>
<protein>
    <submittedName>
        <fullName evidence="5">Metallophosphoesterase YunD</fullName>
    </submittedName>
</protein>
<evidence type="ECO:0000259" key="3">
    <source>
        <dbReference type="Pfam" id="PF00149"/>
    </source>
</evidence>
<dbReference type="InterPro" id="IPR004843">
    <property type="entry name" value="Calcineurin-like_PHP"/>
</dbReference>
<feature type="domain" description="Calcineurin-like phosphoesterase" evidence="3">
    <location>
        <begin position="6"/>
        <end position="205"/>
    </location>
</feature>
<comment type="caution">
    <text evidence="5">The sequence shown here is derived from an EMBL/GenBank/DDBJ whole genome shotgun (WGS) entry which is preliminary data.</text>
</comment>
<evidence type="ECO:0000313" key="5">
    <source>
        <dbReference type="EMBL" id="GLC89745.1"/>
    </source>
</evidence>
<name>A0ABQ5NN12_9BACI</name>
<dbReference type="Proteomes" id="UP001065593">
    <property type="component" value="Unassembled WGS sequence"/>
</dbReference>
<dbReference type="EMBL" id="BRZA01000004">
    <property type="protein sequence ID" value="GLC89745.1"/>
    <property type="molecule type" value="Genomic_DNA"/>
</dbReference>
<dbReference type="InterPro" id="IPR011240">
    <property type="entry name" value="Pesterase_YunD"/>
</dbReference>
<keyword evidence="2" id="KW-0378">Hydrolase</keyword>
<gene>
    <name evidence="5" type="primary">yunD</name>
    <name evidence="5" type="ORF">LYSBPC_28720</name>
</gene>
<dbReference type="RefSeq" id="WP_264989611.1">
    <property type="nucleotide sequence ID" value="NZ_BRZA01000004.1"/>
</dbReference>
<accession>A0ABQ5NN12</accession>
<feature type="domain" description="5'-Nucleotidase C-terminal" evidence="4">
    <location>
        <begin position="289"/>
        <end position="368"/>
    </location>
</feature>
<sequence length="459" mass="52868">MLEKIHIFHTNDVHSHFQYWPRMQHFVTQKRAELAAIGETSYLFDIGDHLDRSNIYTEATFGKGNVQLLNEANYDVVTIGNNEGITLTHDELFHLYDEATFQVVVANVQALQGANPSWMKPYVIITTVRGTKLAIIAATAMFDVYYRELNWQVDDAQQTIIQLVHQLRDEVDIIVCLSHLGITEDRLLAEACPAIDVIFGSHTHHVLLEGERVNGVLLTGGGKFGQYLGHLVIEYDDNLKKIVEKNEILLNIREFPTVKNEKDIVQYFEEEGKKLLDVAVFETDKFYNKEWFHYSQLSDVFAQAIVEKSGADCALFNAGIFLDGLPKGKVTALDIHRIFPHPINLCTIELSVAELKEIYQQSKNEEWPYIELKGLGFRGVIFGKMLTYGFMVNEDRQLMVNGELADEQRIYKLVTLDLFTFGYFYPSFKYAKKKYILPAFLRNIMIDYGRRRFKPQELK</sequence>
<dbReference type="InterPro" id="IPR006179">
    <property type="entry name" value="5_nucleotidase/apyrase"/>
</dbReference>
<reference evidence="5" key="1">
    <citation type="submission" date="2022-08" db="EMBL/GenBank/DDBJ databases">
        <title>Draft genome sequence of Lysinibacillus sp. strain KH24.</title>
        <authorList>
            <person name="Kanbe H."/>
            <person name="Itoh H."/>
        </authorList>
    </citation>
    <scope>NUCLEOTIDE SEQUENCE</scope>
    <source>
        <strain evidence="5">KH24</strain>
    </source>
</reference>
<dbReference type="CDD" id="cd00845">
    <property type="entry name" value="MPP_UshA_N_like"/>
    <property type="match status" value="1"/>
</dbReference>
<organism evidence="5 6">
    <name type="scientific">Lysinibacillus piscis</name>
    <dbReference type="NCBI Taxonomy" id="2518931"/>
    <lineage>
        <taxon>Bacteria</taxon>
        <taxon>Bacillati</taxon>
        <taxon>Bacillota</taxon>
        <taxon>Bacilli</taxon>
        <taxon>Bacillales</taxon>
        <taxon>Bacillaceae</taxon>
        <taxon>Lysinibacillus</taxon>
    </lineage>
</organism>
<dbReference type="InterPro" id="IPR036907">
    <property type="entry name" value="5'-Nucleotdase_C_sf"/>
</dbReference>
<evidence type="ECO:0000256" key="1">
    <source>
        <dbReference type="ARBA" id="ARBA00022729"/>
    </source>
</evidence>
<dbReference type="Pfam" id="PF02872">
    <property type="entry name" value="5_nucleotid_C"/>
    <property type="match status" value="1"/>
</dbReference>
<keyword evidence="6" id="KW-1185">Reference proteome</keyword>
<dbReference type="SUPFAM" id="SSF56300">
    <property type="entry name" value="Metallo-dependent phosphatases"/>
    <property type="match status" value="1"/>
</dbReference>
<evidence type="ECO:0000256" key="2">
    <source>
        <dbReference type="RuleBase" id="RU362119"/>
    </source>
</evidence>
<evidence type="ECO:0000313" key="6">
    <source>
        <dbReference type="Proteomes" id="UP001065593"/>
    </source>
</evidence>
<dbReference type="PRINTS" id="PR01607">
    <property type="entry name" value="APYRASEFAMLY"/>
</dbReference>
<keyword evidence="2" id="KW-0547">Nucleotide-binding</keyword>
<dbReference type="SUPFAM" id="SSF55816">
    <property type="entry name" value="5'-nucleotidase (syn. UDP-sugar hydrolase), C-terminal domain"/>
    <property type="match status" value="1"/>
</dbReference>
<dbReference type="Gene3D" id="3.60.21.10">
    <property type="match status" value="1"/>
</dbReference>
<dbReference type="PANTHER" id="PTHR11575">
    <property type="entry name" value="5'-NUCLEOTIDASE-RELATED"/>
    <property type="match status" value="1"/>
</dbReference>
<dbReference type="InterPro" id="IPR008334">
    <property type="entry name" value="5'-Nucleotdase_C"/>
</dbReference>
<proteinExistence type="inferred from homology"/>
<dbReference type="Gene3D" id="3.90.780.10">
    <property type="entry name" value="5'-Nucleotidase, C-terminal domain"/>
    <property type="match status" value="1"/>
</dbReference>